<feature type="domain" description="Peptidase S49" evidence="5">
    <location>
        <begin position="91"/>
        <end position="233"/>
    </location>
</feature>
<dbReference type="InParanoid" id="A0A2R5GX14"/>
<dbReference type="Pfam" id="PF01343">
    <property type="entry name" value="Peptidase_S49"/>
    <property type="match status" value="1"/>
</dbReference>
<dbReference type="GO" id="GO:0008236">
    <property type="term" value="F:serine-type peptidase activity"/>
    <property type="evidence" value="ECO:0007669"/>
    <property type="project" value="UniProtKB-KW"/>
</dbReference>
<dbReference type="CDD" id="cd07023">
    <property type="entry name" value="S49_Sppa_N_C"/>
    <property type="match status" value="1"/>
</dbReference>
<evidence type="ECO:0000256" key="1">
    <source>
        <dbReference type="ARBA" id="ARBA00008683"/>
    </source>
</evidence>
<reference evidence="6 7" key="1">
    <citation type="submission" date="2017-12" db="EMBL/GenBank/DDBJ databases">
        <title>Sequencing, de novo assembly and annotation of complete genome of a new Thraustochytrid species, strain FCC1311.</title>
        <authorList>
            <person name="Sedici K."/>
            <person name="Godart F."/>
            <person name="Aiese Cigliano R."/>
            <person name="Sanseverino W."/>
            <person name="Barakat M."/>
            <person name="Ortet P."/>
            <person name="Marechal E."/>
            <person name="Cagnac O."/>
            <person name="Amato A."/>
        </authorList>
    </citation>
    <scope>NUCLEOTIDE SEQUENCE [LARGE SCALE GENOMIC DNA]</scope>
</reference>
<dbReference type="PANTHER" id="PTHR42987">
    <property type="entry name" value="PEPTIDASE S49"/>
    <property type="match status" value="1"/>
</dbReference>
<protein>
    <submittedName>
        <fullName evidence="6">Protease 4</fullName>
    </submittedName>
</protein>
<dbReference type="EMBL" id="BEYU01000148">
    <property type="protein sequence ID" value="GBG33223.1"/>
    <property type="molecule type" value="Genomic_DNA"/>
</dbReference>
<accession>A0A2R5GX14</accession>
<dbReference type="InterPro" id="IPR029045">
    <property type="entry name" value="ClpP/crotonase-like_dom_sf"/>
</dbReference>
<comment type="similarity">
    <text evidence="1">Belongs to the peptidase S49 family.</text>
</comment>
<dbReference type="InterPro" id="IPR047272">
    <property type="entry name" value="S49_SppA_C"/>
</dbReference>
<evidence type="ECO:0000256" key="2">
    <source>
        <dbReference type="ARBA" id="ARBA00022670"/>
    </source>
</evidence>
<dbReference type="Proteomes" id="UP000241890">
    <property type="component" value="Unassembled WGS sequence"/>
</dbReference>
<evidence type="ECO:0000313" key="6">
    <source>
        <dbReference type="EMBL" id="GBG33223.1"/>
    </source>
</evidence>
<name>A0A2R5GX14_9STRA</name>
<sequence>MLRRLAETFARRYGGRQVAIVRMSGTIVEQSVQRPNHINLERYNVCLTSAFASNPRAVALQINSPGGSPVQSSLIVKRVRQLKEKYGKIYDREIPVVAFLEDSALSGGYYLACAADTIVCEESSLVGSIGVIVSSFGLQGLADKVGLERRVYTAGSNKNQLDPFLPEDPAQIEKVKATLNGMHEIFIDVVKKSRKDRLRAPDDELFNGDFFHGKRAQELGLADEVSSLHDYCQREYGDKVGFRFFRPRTAFPQLF</sequence>
<organism evidence="6 7">
    <name type="scientific">Hondaea fermentalgiana</name>
    <dbReference type="NCBI Taxonomy" id="2315210"/>
    <lineage>
        <taxon>Eukaryota</taxon>
        <taxon>Sar</taxon>
        <taxon>Stramenopiles</taxon>
        <taxon>Bigyra</taxon>
        <taxon>Labyrinthulomycetes</taxon>
        <taxon>Thraustochytrida</taxon>
        <taxon>Thraustochytriidae</taxon>
        <taxon>Hondaea</taxon>
    </lineage>
</organism>
<comment type="caution">
    <text evidence="6">The sequence shown here is derived from an EMBL/GenBank/DDBJ whole genome shotgun (WGS) entry which is preliminary data.</text>
</comment>
<evidence type="ECO:0000259" key="5">
    <source>
        <dbReference type="Pfam" id="PF01343"/>
    </source>
</evidence>
<dbReference type="SUPFAM" id="SSF52096">
    <property type="entry name" value="ClpP/crotonase"/>
    <property type="match status" value="1"/>
</dbReference>
<proteinExistence type="inferred from homology"/>
<evidence type="ECO:0000256" key="3">
    <source>
        <dbReference type="ARBA" id="ARBA00022801"/>
    </source>
</evidence>
<dbReference type="OrthoDB" id="284461at2759"/>
<dbReference type="PANTHER" id="PTHR42987:SF8">
    <property type="entry name" value="PROTEINASE"/>
    <property type="match status" value="1"/>
</dbReference>
<evidence type="ECO:0000256" key="4">
    <source>
        <dbReference type="ARBA" id="ARBA00022825"/>
    </source>
</evidence>
<dbReference type="AlphaFoldDB" id="A0A2R5GX14"/>
<keyword evidence="4" id="KW-0720">Serine protease</keyword>
<keyword evidence="7" id="KW-1185">Reference proteome</keyword>
<evidence type="ECO:0000313" key="7">
    <source>
        <dbReference type="Proteomes" id="UP000241890"/>
    </source>
</evidence>
<keyword evidence="2 6" id="KW-0645">Protease</keyword>
<keyword evidence="3" id="KW-0378">Hydrolase</keyword>
<gene>
    <name evidence="6" type="ORF">FCC1311_094472</name>
</gene>
<dbReference type="GO" id="GO:0006508">
    <property type="term" value="P:proteolysis"/>
    <property type="evidence" value="ECO:0007669"/>
    <property type="project" value="UniProtKB-KW"/>
</dbReference>
<dbReference type="Gene3D" id="3.90.226.10">
    <property type="entry name" value="2-enoyl-CoA Hydratase, Chain A, domain 1"/>
    <property type="match status" value="1"/>
</dbReference>
<dbReference type="InterPro" id="IPR002142">
    <property type="entry name" value="Peptidase_S49"/>
</dbReference>